<gene>
    <name evidence="2" type="ORF">DUNSADRAFT_9107</name>
</gene>
<protein>
    <submittedName>
        <fullName evidence="2">Uncharacterized protein</fullName>
    </submittedName>
</protein>
<evidence type="ECO:0000313" key="2">
    <source>
        <dbReference type="EMBL" id="KAF5842148.1"/>
    </source>
</evidence>
<keyword evidence="3" id="KW-1185">Reference proteome</keyword>
<accession>A0ABQ7H5M4</accession>
<evidence type="ECO:0000256" key="1">
    <source>
        <dbReference type="SAM" id="MobiDB-lite"/>
    </source>
</evidence>
<dbReference type="EMBL" id="MU069468">
    <property type="protein sequence ID" value="KAF5842148.1"/>
    <property type="molecule type" value="Genomic_DNA"/>
</dbReference>
<proteinExistence type="predicted"/>
<organism evidence="2 3">
    <name type="scientific">Dunaliella salina</name>
    <name type="common">Green alga</name>
    <name type="synonym">Protococcus salinus</name>
    <dbReference type="NCBI Taxonomy" id="3046"/>
    <lineage>
        <taxon>Eukaryota</taxon>
        <taxon>Viridiplantae</taxon>
        <taxon>Chlorophyta</taxon>
        <taxon>core chlorophytes</taxon>
        <taxon>Chlorophyceae</taxon>
        <taxon>CS clade</taxon>
        <taxon>Chlamydomonadales</taxon>
        <taxon>Dunaliellaceae</taxon>
        <taxon>Dunaliella</taxon>
    </lineage>
</organism>
<name>A0ABQ7H5M4_DUNSA</name>
<sequence>MSTAGNHLKRTTSTPSSYDEEIPVNGWFFPCRLCRAWTAHCTEYTVMSASVGMPRAAARNRGAEVPCCRRCELGLMQQLKERRARAQDGGLLFISPYLATPAAPSVLPAGADEQLFNKPSDQKACSRSSCSSQQESAYYAKLSSSSCPAQGQQLPAHSAKLSISNSPEQQRTASSQEHGSQEMLELTRKPSTCGSSFCPSHSCASSFCPGAEISGVTSAGSGGAHLTSPGSVSLEQGVVSHQQATRRVKQRLF</sequence>
<feature type="region of interest" description="Disordered" evidence="1">
    <location>
        <begin position="156"/>
        <end position="186"/>
    </location>
</feature>
<evidence type="ECO:0000313" key="3">
    <source>
        <dbReference type="Proteomes" id="UP000815325"/>
    </source>
</evidence>
<dbReference type="Proteomes" id="UP000815325">
    <property type="component" value="Unassembled WGS sequence"/>
</dbReference>
<reference evidence="2" key="1">
    <citation type="submission" date="2017-08" db="EMBL/GenBank/DDBJ databases">
        <authorList>
            <person name="Polle J.E."/>
            <person name="Barry K."/>
            <person name="Cushman J."/>
            <person name="Schmutz J."/>
            <person name="Tran D."/>
            <person name="Hathwaick L.T."/>
            <person name="Yim W.C."/>
            <person name="Jenkins J."/>
            <person name="Mckie-Krisberg Z.M."/>
            <person name="Prochnik S."/>
            <person name="Lindquist E."/>
            <person name="Dockter R.B."/>
            <person name="Adam C."/>
            <person name="Molina H."/>
            <person name="Bunkerborg J."/>
            <person name="Jin E."/>
            <person name="Buchheim M."/>
            <person name="Magnuson J."/>
        </authorList>
    </citation>
    <scope>NUCLEOTIDE SEQUENCE</scope>
    <source>
        <strain evidence="2">CCAP 19/18</strain>
    </source>
</reference>
<feature type="compositionally biased region" description="Polar residues" evidence="1">
    <location>
        <begin position="156"/>
        <end position="178"/>
    </location>
</feature>
<comment type="caution">
    <text evidence="2">The sequence shown here is derived from an EMBL/GenBank/DDBJ whole genome shotgun (WGS) entry which is preliminary data.</text>
</comment>